<feature type="signal peptide" evidence="8">
    <location>
        <begin position="1"/>
        <end position="22"/>
    </location>
</feature>
<evidence type="ECO:0000256" key="7">
    <source>
        <dbReference type="SAM" id="MobiDB-lite"/>
    </source>
</evidence>
<keyword evidence="8" id="KW-0732">Signal</keyword>
<dbReference type="RefSeq" id="WP_303539378.1">
    <property type="nucleotide sequence ID" value="NZ_JAUOTP010000001.1"/>
</dbReference>
<keyword evidence="6" id="KW-0325">Glycoprotein</keyword>
<feature type="region of interest" description="Disordered" evidence="7">
    <location>
        <begin position="287"/>
        <end position="307"/>
    </location>
</feature>
<dbReference type="InterPro" id="IPR003154">
    <property type="entry name" value="S1/P1nuclease"/>
</dbReference>
<keyword evidence="1" id="KW-0540">Nuclease</keyword>
<dbReference type="EMBL" id="JAUOTP010000001">
    <property type="protein sequence ID" value="MDO6413055.1"/>
    <property type="molecule type" value="Genomic_DNA"/>
</dbReference>
<feature type="chain" id="PRO_5045802676" evidence="8">
    <location>
        <begin position="23"/>
        <end position="307"/>
    </location>
</feature>
<evidence type="ECO:0000256" key="5">
    <source>
        <dbReference type="ARBA" id="ARBA00023157"/>
    </source>
</evidence>
<reference evidence="9" key="1">
    <citation type="submission" date="2023-07" db="EMBL/GenBank/DDBJ databases">
        <authorList>
            <person name="Kim M."/>
        </authorList>
    </citation>
    <scope>NUCLEOTIDE SEQUENCE</scope>
    <source>
        <strain evidence="9">BIUV-7</strain>
    </source>
</reference>
<evidence type="ECO:0000256" key="2">
    <source>
        <dbReference type="ARBA" id="ARBA00022723"/>
    </source>
</evidence>
<evidence type="ECO:0000256" key="4">
    <source>
        <dbReference type="ARBA" id="ARBA00022801"/>
    </source>
</evidence>
<evidence type="ECO:0000256" key="3">
    <source>
        <dbReference type="ARBA" id="ARBA00022759"/>
    </source>
</evidence>
<dbReference type="SUPFAM" id="SSF48537">
    <property type="entry name" value="Phospholipase C/P1 nuclease"/>
    <property type="match status" value="1"/>
</dbReference>
<evidence type="ECO:0000313" key="9">
    <source>
        <dbReference type="EMBL" id="MDO6413055.1"/>
    </source>
</evidence>
<evidence type="ECO:0000313" key="10">
    <source>
        <dbReference type="Proteomes" id="UP001169764"/>
    </source>
</evidence>
<dbReference type="PANTHER" id="PTHR33146:SF26">
    <property type="entry name" value="ENDONUCLEASE 4"/>
    <property type="match status" value="1"/>
</dbReference>
<dbReference type="Proteomes" id="UP001169764">
    <property type="component" value="Unassembled WGS sequence"/>
</dbReference>
<name>A0ABT8Y5W3_9SPHN</name>
<keyword evidence="2" id="KW-0479">Metal-binding</keyword>
<evidence type="ECO:0000256" key="1">
    <source>
        <dbReference type="ARBA" id="ARBA00022722"/>
    </source>
</evidence>
<evidence type="ECO:0000256" key="8">
    <source>
        <dbReference type="SAM" id="SignalP"/>
    </source>
</evidence>
<dbReference type="Pfam" id="PF02265">
    <property type="entry name" value="S1-P1_nuclease"/>
    <property type="match status" value="1"/>
</dbReference>
<dbReference type="PANTHER" id="PTHR33146">
    <property type="entry name" value="ENDONUCLEASE 4"/>
    <property type="match status" value="1"/>
</dbReference>
<evidence type="ECO:0000256" key="6">
    <source>
        <dbReference type="ARBA" id="ARBA00023180"/>
    </source>
</evidence>
<dbReference type="Gene3D" id="1.10.575.10">
    <property type="entry name" value="P1 Nuclease"/>
    <property type="match status" value="1"/>
</dbReference>
<proteinExistence type="predicted"/>
<keyword evidence="4" id="KW-0378">Hydrolase</keyword>
<keyword evidence="10" id="KW-1185">Reference proteome</keyword>
<keyword evidence="3" id="KW-0255">Endonuclease</keyword>
<dbReference type="CDD" id="cd11010">
    <property type="entry name" value="S1-P1_nuclease"/>
    <property type="match status" value="1"/>
</dbReference>
<sequence>MIRRFLMILAGLSAFGASPAAAFWEYGHETIATIAMSQVQPRTRASIEWLLKRQAALETPTCPAKTIEEASIWPDCIKPLGDRFAYVYDWHYQNLDVCVPFDIKANCIDGNCVSAQIPRAQRMLADRKLPVRDRLMALAFLVHFMGDIHQPLHVGEARDLGGNQTRVSYGAIGGRTNIHSIWDGLLADRGISTPPAGPRGLLSEATPEALRQMAQGSVEDWVRESWTIAKEKIYPTAAGDICSRAPGAKITGKLDNDAIVGLIPVMRQQVLKGGIRLAHMLDEALDGDHPEVAHPPKPQSIAPAPAA</sequence>
<accession>A0ABT8Y5W3</accession>
<keyword evidence="5" id="KW-1015">Disulfide bond</keyword>
<protein>
    <submittedName>
        <fullName evidence="9">S1/P1 nuclease</fullName>
    </submittedName>
</protein>
<organism evidence="9 10">
    <name type="scientific">Sphingomonas natans</name>
    <dbReference type="NCBI Taxonomy" id="3063330"/>
    <lineage>
        <taxon>Bacteria</taxon>
        <taxon>Pseudomonadati</taxon>
        <taxon>Pseudomonadota</taxon>
        <taxon>Alphaproteobacteria</taxon>
        <taxon>Sphingomonadales</taxon>
        <taxon>Sphingomonadaceae</taxon>
        <taxon>Sphingomonas</taxon>
    </lineage>
</organism>
<dbReference type="InterPro" id="IPR008947">
    <property type="entry name" value="PLipase_C/P1_nuclease_dom_sf"/>
</dbReference>
<comment type="caution">
    <text evidence="9">The sequence shown here is derived from an EMBL/GenBank/DDBJ whole genome shotgun (WGS) entry which is preliminary data.</text>
</comment>
<gene>
    <name evidence="9" type="ORF">Q4F19_01540</name>
</gene>